<reference evidence="3" key="1">
    <citation type="journal article" date="2021" name="Nat. Commun.">
        <title>Genetic determinants of endophytism in the Arabidopsis root mycobiome.</title>
        <authorList>
            <person name="Mesny F."/>
            <person name="Miyauchi S."/>
            <person name="Thiergart T."/>
            <person name="Pickel B."/>
            <person name="Atanasova L."/>
            <person name="Karlsson M."/>
            <person name="Huettel B."/>
            <person name="Barry K.W."/>
            <person name="Haridas S."/>
            <person name="Chen C."/>
            <person name="Bauer D."/>
            <person name="Andreopoulos W."/>
            <person name="Pangilinan J."/>
            <person name="LaButti K."/>
            <person name="Riley R."/>
            <person name="Lipzen A."/>
            <person name="Clum A."/>
            <person name="Drula E."/>
            <person name="Henrissat B."/>
            <person name="Kohler A."/>
            <person name="Grigoriev I.V."/>
            <person name="Martin F.M."/>
            <person name="Hacquard S."/>
        </authorList>
    </citation>
    <scope>NUCLEOTIDE SEQUENCE</scope>
    <source>
        <strain evidence="3">MPI-SDFR-AT-0068</strain>
    </source>
</reference>
<dbReference type="EMBL" id="JAGPXF010000004">
    <property type="protein sequence ID" value="KAH7245110.1"/>
    <property type="molecule type" value="Genomic_DNA"/>
</dbReference>
<keyword evidence="4" id="KW-1185">Reference proteome</keyword>
<comment type="caution">
    <text evidence="3">The sequence shown here is derived from an EMBL/GenBank/DDBJ whole genome shotgun (WGS) entry which is preliminary data.</text>
</comment>
<dbReference type="Pfam" id="PF07110">
    <property type="entry name" value="EthD"/>
    <property type="match status" value="1"/>
</dbReference>
<organism evidence="3 4">
    <name type="scientific">Fusarium tricinctum</name>
    <dbReference type="NCBI Taxonomy" id="61284"/>
    <lineage>
        <taxon>Eukaryota</taxon>
        <taxon>Fungi</taxon>
        <taxon>Dikarya</taxon>
        <taxon>Ascomycota</taxon>
        <taxon>Pezizomycotina</taxon>
        <taxon>Sordariomycetes</taxon>
        <taxon>Hypocreomycetidae</taxon>
        <taxon>Hypocreales</taxon>
        <taxon>Nectriaceae</taxon>
        <taxon>Fusarium</taxon>
        <taxon>Fusarium tricinctum species complex</taxon>
    </lineage>
</organism>
<dbReference type="AlphaFoldDB" id="A0A8K0RXI0"/>
<dbReference type="SUPFAM" id="SSF54909">
    <property type="entry name" value="Dimeric alpha+beta barrel"/>
    <property type="match status" value="1"/>
</dbReference>
<gene>
    <name evidence="3" type="ORF">BKA59DRAFT_526604</name>
</gene>
<dbReference type="Gene3D" id="3.30.70.100">
    <property type="match status" value="1"/>
</dbReference>
<dbReference type="InterPro" id="IPR009799">
    <property type="entry name" value="EthD_dom"/>
</dbReference>
<proteinExistence type="inferred from homology"/>
<comment type="similarity">
    <text evidence="1">Belongs to the tpcK family.</text>
</comment>
<dbReference type="InterPro" id="IPR011008">
    <property type="entry name" value="Dimeric_a/b-barrel"/>
</dbReference>
<sequence length="265" mass="29576">MPYLKQIVAVRRKAGLTKQEFFDYHFQVHGKISTAPSPAETPSRYFQTHLEDAAYHPQDPSLGVNANPAWAFSDDITELYFQSIEHLDRVFKSSYVKEKVGPDGLNFSDLGASLPVTVMETVIPFQGYDPTEELDSRLSSPVAMYFLAGINCGIDDLVSAFAKSLQRFAATRVRALISNVPVDLTSDSSAYFGSVPGRPVFDLVFTIHLRDKEAIPTVREAQNSFEQTFASQLNLQNTWIAFGQRAVIFDQDGGIEFDPARQPRL</sequence>
<protein>
    <recommendedName>
        <fullName evidence="2">EthD domain-containing protein</fullName>
    </recommendedName>
</protein>
<dbReference type="OrthoDB" id="5340195at2759"/>
<evidence type="ECO:0000256" key="1">
    <source>
        <dbReference type="ARBA" id="ARBA00005986"/>
    </source>
</evidence>
<feature type="domain" description="EthD" evidence="2">
    <location>
        <begin position="13"/>
        <end position="110"/>
    </location>
</feature>
<evidence type="ECO:0000259" key="2">
    <source>
        <dbReference type="Pfam" id="PF07110"/>
    </source>
</evidence>
<evidence type="ECO:0000313" key="4">
    <source>
        <dbReference type="Proteomes" id="UP000813427"/>
    </source>
</evidence>
<dbReference type="GO" id="GO:0016491">
    <property type="term" value="F:oxidoreductase activity"/>
    <property type="evidence" value="ECO:0007669"/>
    <property type="project" value="InterPro"/>
</dbReference>
<accession>A0A8K0RXI0</accession>
<evidence type="ECO:0000313" key="3">
    <source>
        <dbReference type="EMBL" id="KAH7245110.1"/>
    </source>
</evidence>
<name>A0A8K0RXI0_9HYPO</name>
<dbReference type="Proteomes" id="UP000813427">
    <property type="component" value="Unassembled WGS sequence"/>
</dbReference>